<accession>A0A2Z7D3K8</accession>
<organism evidence="1 2">
    <name type="scientific">Dorcoceras hygrometricum</name>
    <dbReference type="NCBI Taxonomy" id="472368"/>
    <lineage>
        <taxon>Eukaryota</taxon>
        <taxon>Viridiplantae</taxon>
        <taxon>Streptophyta</taxon>
        <taxon>Embryophyta</taxon>
        <taxon>Tracheophyta</taxon>
        <taxon>Spermatophyta</taxon>
        <taxon>Magnoliopsida</taxon>
        <taxon>eudicotyledons</taxon>
        <taxon>Gunneridae</taxon>
        <taxon>Pentapetalae</taxon>
        <taxon>asterids</taxon>
        <taxon>lamiids</taxon>
        <taxon>Lamiales</taxon>
        <taxon>Gesneriaceae</taxon>
        <taxon>Didymocarpoideae</taxon>
        <taxon>Trichosporeae</taxon>
        <taxon>Loxocarpinae</taxon>
        <taxon>Dorcoceras</taxon>
    </lineage>
</organism>
<dbReference type="EMBL" id="KQ989578">
    <property type="protein sequence ID" value="KZV54182.1"/>
    <property type="molecule type" value="Genomic_DNA"/>
</dbReference>
<proteinExistence type="predicted"/>
<evidence type="ECO:0000313" key="1">
    <source>
        <dbReference type="EMBL" id="KZV54182.1"/>
    </source>
</evidence>
<evidence type="ECO:0000313" key="2">
    <source>
        <dbReference type="Proteomes" id="UP000250235"/>
    </source>
</evidence>
<keyword evidence="2" id="KW-1185">Reference proteome</keyword>
<dbReference type="Proteomes" id="UP000250235">
    <property type="component" value="Unassembled WGS sequence"/>
</dbReference>
<protein>
    <submittedName>
        <fullName evidence="1">Uncharacterized protein</fullName>
    </submittedName>
</protein>
<sequence>MLNRSWLQCPQTSSGLHAALSPAYSSARTCYQLSHPTTHVPNRSLLRLRLTAAPITRIQHRVLYNTTRQLTSPQVRSHPSKPALDALSSLQQLNSLRRTLSSQNLRLRAAHSIHSCTARSTGQITHTGQLARTQQISSKLELRTDFVLPDCYRYPLSKLKITTTLVYTGHHHQPRLKLNNLRYHIVSHADQLRSRISITTHTPQTSDYYSSRITLTSVSTVRTTHLWMCLTAYDAQKSRVLETPVGARHKCQRGNMLKHPMNVVEC</sequence>
<name>A0A2Z7D3K8_9LAMI</name>
<dbReference type="AlphaFoldDB" id="A0A2Z7D3K8"/>
<gene>
    <name evidence="1" type="ORF">F511_37118</name>
</gene>
<reference evidence="1 2" key="1">
    <citation type="journal article" date="2015" name="Proc. Natl. Acad. Sci. U.S.A.">
        <title>The resurrection genome of Boea hygrometrica: A blueprint for survival of dehydration.</title>
        <authorList>
            <person name="Xiao L."/>
            <person name="Yang G."/>
            <person name="Zhang L."/>
            <person name="Yang X."/>
            <person name="Zhao S."/>
            <person name="Ji Z."/>
            <person name="Zhou Q."/>
            <person name="Hu M."/>
            <person name="Wang Y."/>
            <person name="Chen M."/>
            <person name="Xu Y."/>
            <person name="Jin H."/>
            <person name="Xiao X."/>
            <person name="Hu G."/>
            <person name="Bao F."/>
            <person name="Hu Y."/>
            <person name="Wan P."/>
            <person name="Li L."/>
            <person name="Deng X."/>
            <person name="Kuang T."/>
            <person name="Xiang C."/>
            <person name="Zhu J.K."/>
            <person name="Oliver M.J."/>
            <person name="He Y."/>
        </authorList>
    </citation>
    <scope>NUCLEOTIDE SEQUENCE [LARGE SCALE GENOMIC DNA]</scope>
    <source>
        <strain evidence="2">cv. XS01</strain>
    </source>
</reference>